<proteinExistence type="predicted"/>
<dbReference type="AlphaFoldDB" id="A0A0C3DNF4"/>
<gene>
    <name evidence="2" type="ORF">SCLCIDRAFT_1120488</name>
</gene>
<evidence type="ECO:0000313" key="2">
    <source>
        <dbReference type="EMBL" id="KIM57769.1"/>
    </source>
</evidence>
<reference evidence="3" key="2">
    <citation type="submission" date="2015-01" db="EMBL/GenBank/DDBJ databases">
        <title>Evolutionary Origins and Diversification of the Mycorrhizal Mutualists.</title>
        <authorList>
            <consortium name="DOE Joint Genome Institute"/>
            <consortium name="Mycorrhizal Genomics Consortium"/>
            <person name="Kohler A."/>
            <person name="Kuo A."/>
            <person name="Nagy L.G."/>
            <person name="Floudas D."/>
            <person name="Copeland A."/>
            <person name="Barry K.W."/>
            <person name="Cichocki N."/>
            <person name="Veneault-Fourrey C."/>
            <person name="LaButti K."/>
            <person name="Lindquist E.A."/>
            <person name="Lipzen A."/>
            <person name="Lundell T."/>
            <person name="Morin E."/>
            <person name="Murat C."/>
            <person name="Riley R."/>
            <person name="Ohm R."/>
            <person name="Sun H."/>
            <person name="Tunlid A."/>
            <person name="Henrissat B."/>
            <person name="Grigoriev I.V."/>
            <person name="Hibbett D.S."/>
            <person name="Martin F."/>
        </authorList>
    </citation>
    <scope>NUCLEOTIDE SEQUENCE [LARGE SCALE GENOMIC DNA]</scope>
    <source>
        <strain evidence="3">Foug A</strain>
    </source>
</reference>
<dbReference type="HOGENOM" id="CLU_1366965_0_0_1"/>
<evidence type="ECO:0000313" key="3">
    <source>
        <dbReference type="Proteomes" id="UP000053989"/>
    </source>
</evidence>
<sequence length="200" mass="22231">MEKSESAISFDSFPFSSDRRGGAAFDPSRFAARNGFSSVVSQSHLSISSSRPQGPDGLDGSLLTPTSAHRTRHRSLRPSNGLTYIRPYRITPSLFGSIVCGFRELSSNARCIAAWNLGVMTIYSMYYHDSSLRRPLGRIDDAENPNLTRVTFNSAWKLPPRVYISIHRLDDTAGAAPCLRPCHFHQLTEPTDVQTNHTML</sequence>
<feature type="region of interest" description="Disordered" evidence="1">
    <location>
        <begin position="1"/>
        <end position="21"/>
    </location>
</feature>
<reference evidence="2 3" key="1">
    <citation type="submission" date="2014-04" db="EMBL/GenBank/DDBJ databases">
        <authorList>
            <consortium name="DOE Joint Genome Institute"/>
            <person name="Kuo A."/>
            <person name="Kohler A."/>
            <person name="Nagy L.G."/>
            <person name="Floudas D."/>
            <person name="Copeland A."/>
            <person name="Barry K.W."/>
            <person name="Cichocki N."/>
            <person name="Veneault-Fourrey C."/>
            <person name="LaButti K."/>
            <person name="Lindquist E.A."/>
            <person name="Lipzen A."/>
            <person name="Lundell T."/>
            <person name="Morin E."/>
            <person name="Murat C."/>
            <person name="Sun H."/>
            <person name="Tunlid A."/>
            <person name="Henrissat B."/>
            <person name="Grigoriev I.V."/>
            <person name="Hibbett D.S."/>
            <person name="Martin F."/>
            <person name="Nordberg H.P."/>
            <person name="Cantor M.N."/>
            <person name="Hua S.X."/>
        </authorList>
    </citation>
    <scope>NUCLEOTIDE SEQUENCE [LARGE SCALE GENOMIC DNA]</scope>
    <source>
        <strain evidence="2 3">Foug A</strain>
    </source>
</reference>
<name>A0A0C3DNF4_9AGAM</name>
<dbReference type="EMBL" id="KN822096">
    <property type="protein sequence ID" value="KIM57769.1"/>
    <property type="molecule type" value="Genomic_DNA"/>
</dbReference>
<protein>
    <submittedName>
        <fullName evidence="2">Uncharacterized protein</fullName>
    </submittedName>
</protein>
<dbReference type="InParanoid" id="A0A0C3DNF4"/>
<organism evidence="2 3">
    <name type="scientific">Scleroderma citrinum Foug A</name>
    <dbReference type="NCBI Taxonomy" id="1036808"/>
    <lineage>
        <taxon>Eukaryota</taxon>
        <taxon>Fungi</taxon>
        <taxon>Dikarya</taxon>
        <taxon>Basidiomycota</taxon>
        <taxon>Agaricomycotina</taxon>
        <taxon>Agaricomycetes</taxon>
        <taxon>Agaricomycetidae</taxon>
        <taxon>Boletales</taxon>
        <taxon>Sclerodermatineae</taxon>
        <taxon>Sclerodermataceae</taxon>
        <taxon>Scleroderma</taxon>
    </lineage>
</organism>
<keyword evidence="3" id="KW-1185">Reference proteome</keyword>
<dbReference type="Proteomes" id="UP000053989">
    <property type="component" value="Unassembled WGS sequence"/>
</dbReference>
<feature type="region of interest" description="Disordered" evidence="1">
    <location>
        <begin position="46"/>
        <end position="75"/>
    </location>
</feature>
<evidence type="ECO:0000256" key="1">
    <source>
        <dbReference type="SAM" id="MobiDB-lite"/>
    </source>
</evidence>
<accession>A0A0C3DNF4</accession>